<feature type="region of interest" description="Disordered" evidence="5">
    <location>
        <begin position="152"/>
        <end position="172"/>
    </location>
</feature>
<evidence type="ECO:0000259" key="6">
    <source>
        <dbReference type="PROSITE" id="PS50305"/>
    </source>
</evidence>
<evidence type="ECO:0000313" key="7">
    <source>
        <dbReference type="EMBL" id="ODQ48729.1"/>
    </source>
</evidence>
<dbReference type="AlphaFoldDB" id="A0A1E3NRN6"/>
<dbReference type="GO" id="GO:0070403">
    <property type="term" value="F:NAD+ binding"/>
    <property type="evidence" value="ECO:0007669"/>
    <property type="project" value="InterPro"/>
</dbReference>
<dbReference type="PANTHER" id="PTHR11085">
    <property type="entry name" value="NAD-DEPENDENT PROTEIN DEACYLASE SIRTUIN-5, MITOCHONDRIAL-RELATED"/>
    <property type="match status" value="1"/>
</dbReference>
<proteinExistence type="inferred from homology"/>
<dbReference type="Gene3D" id="3.30.1600.10">
    <property type="entry name" value="SIR2/SIRT2 'Small Domain"/>
    <property type="match status" value="1"/>
</dbReference>
<gene>
    <name evidence="7" type="ORF">PICMEDRAFT_19328</name>
</gene>
<dbReference type="GeneID" id="30178801"/>
<dbReference type="PANTHER" id="PTHR11085:SF10">
    <property type="entry name" value="NAD-DEPENDENT PROTEIN DEACYLASE SIRTUIN-5, MITOCHONDRIAL-RELATED"/>
    <property type="match status" value="1"/>
</dbReference>
<reference evidence="7 8" key="1">
    <citation type="journal article" date="2016" name="Proc. Natl. Acad. Sci. U.S.A.">
        <title>Comparative genomics of biotechnologically important yeasts.</title>
        <authorList>
            <person name="Riley R."/>
            <person name="Haridas S."/>
            <person name="Wolfe K.H."/>
            <person name="Lopes M.R."/>
            <person name="Hittinger C.T."/>
            <person name="Goeker M."/>
            <person name="Salamov A.A."/>
            <person name="Wisecaver J.H."/>
            <person name="Long T.M."/>
            <person name="Calvey C.H."/>
            <person name="Aerts A.L."/>
            <person name="Barry K.W."/>
            <person name="Choi C."/>
            <person name="Clum A."/>
            <person name="Coughlan A.Y."/>
            <person name="Deshpande S."/>
            <person name="Douglass A.P."/>
            <person name="Hanson S.J."/>
            <person name="Klenk H.-P."/>
            <person name="LaButti K.M."/>
            <person name="Lapidus A."/>
            <person name="Lindquist E.A."/>
            <person name="Lipzen A.M."/>
            <person name="Meier-Kolthoff J.P."/>
            <person name="Ohm R.A."/>
            <person name="Otillar R.P."/>
            <person name="Pangilinan J.L."/>
            <person name="Peng Y."/>
            <person name="Rokas A."/>
            <person name="Rosa C.A."/>
            <person name="Scheuner C."/>
            <person name="Sibirny A.A."/>
            <person name="Slot J.C."/>
            <person name="Stielow J.B."/>
            <person name="Sun H."/>
            <person name="Kurtzman C.P."/>
            <person name="Blackwell M."/>
            <person name="Grigoriev I.V."/>
            <person name="Jeffries T.W."/>
        </authorList>
    </citation>
    <scope>NUCLEOTIDE SEQUENCE [LARGE SCALE GENOMIC DNA]</scope>
    <source>
        <strain evidence="7 8">NRRL Y-2026</strain>
    </source>
</reference>
<dbReference type="InterPro" id="IPR026591">
    <property type="entry name" value="Sirtuin_cat_small_dom_sf"/>
</dbReference>
<feature type="binding site" evidence="4">
    <location>
        <position position="125"/>
    </location>
    <ligand>
        <name>Zn(2+)</name>
        <dbReference type="ChEBI" id="CHEBI:29105"/>
    </ligand>
</feature>
<feature type="binding site" evidence="4">
    <location>
        <position position="185"/>
    </location>
    <ligand>
        <name>Zn(2+)</name>
        <dbReference type="ChEBI" id="CHEBI:29105"/>
    </ligand>
</feature>
<evidence type="ECO:0000256" key="3">
    <source>
        <dbReference type="ARBA" id="ARBA00023027"/>
    </source>
</evidence>
<dbReference type="GO" id="GO:0017136">
    <property type="term" value="F:histone deacetylase activity, NAD-dependent"/>
    <property type="evidence" value="ECO:0007669"/>
    <property type="project" value="TreeGrafter"/>
</dbReference>
<feature type="domain" description="Deacetylase sirtuin-type" evidence="6">
    <location>
        <begin position="1"/>
        <end position="282"/>
    </location>
</feature>
<dbReference type="Proteomes" id="UP000094455">
    <property type="component" value="Unassembled WGS sequence"/>
</dbReference>
<dbReference type="InterPro" id="IPR050134">
    <property type="entry name" value="NAD-dep_sirtuin_deacylases"/>
</dbReference>
<evidence type="ECO:0000313" key="8">
    <source>
        <dbReference type="Proteomes" id="UP000094455"/>
    </source>
</evidence>
<feature type="non-terminal residue" evidence="7">
    <location>
        <position position="282"/>
    </location>
</feature>
<evidence type="ECO:0000256" key="1">
    <source>
        <dbReference type="ARBA" id="ARBA00006924"/>
    </source>
</evidence>
<dbReference type="SUPFAM" id="SSF52467">
    <property type="entry name" value="DHS-like NAD/FAD-binding domain"/>
    <property type="match status" value="1"/>
</dbReference>
<protein>
    <recommendedName>
        <fullName evidence="6">Deacetylase sirtuin-type domain-containing protein</fullName>
    </recommendedName>
</protein>
<dbReference type="GO" id="GO:0046872">
    <property type="term" value="F:metal ion binding"/>
    <property type="evidence" value="ECO:0007669"/>
    <property type="project" value="UniProtKB-KW"/>
</dbReference>
<feature type="binding site" evidence="4">
    <location>
        <position position="130"/>
    </location>
    <ligand>
        <name>Zn(2+)</name>
        <dbReference type="ChEBI" id="CHEBI:29105"/>
    </ligand>
</feature>
<evidence type="ECO:0000256" key="2">
    <source>
        <dbReference type="ARBA" id="ARBA00022679"/>
    </source>
</evidence>
<keyword evidence="4" id="KW-0862">Zinc</keyword>
<dbReference type="OrthoDB" id="424302at2759"/>
<sequence>VLALVGSGLSAASGLRPYGGGDEDDGDGRDVGAVAWRNYTAIDLATPDAFETNPALVWMFYAYRRHRALAATPNGGHRLLATLSRLSEHVDFLTITQNTDGLHQRAGHAAEQLLEFHGSLFELRCTSFLCSYRSVSRKDPLTPALDVSKYAGDPAAADDDDSGNGDPAATTPLPAVTELAQLPTCPLCTSLLRPGVLWFGEALPLQLLDRADEFIVDHRVDVLLVVGTSHSVWPTAAYLDLVRNQGARIAVFNTVRDPEIDRMAPATPVWQFAGDCAHTLPQ</sequence>
<dbReference type="InterPro" id="IPR003000">
    <property type="entry name" value="Sirtuin"/>
</dbReference>
<dbReference type="RefSeq" id="XP_019019842.1">
    <property type="nucleotide sequence ID" value="XM_019162114.1"/>
</dbReference>
<dbReference type="InterPro" id="IPR029035">
    <property type="entry name" value="DHS-like_NAD/FAD-binding_dom"/>
</dbReference>
<keyword evidence="4" id="KW-0479">Metal-binding</keyword>
<dbReference type="PROSITE" id="PS50305">
    <property type="entry name" value="SIRTUIN"/>
    <property type="match status" value="1"/>
</dbReference>
<name>A0A1E3NRN6_9ASCO</name>
<comment type="similarity">
    <text evidence="1">Belongs to the sirtuin family. Class I subfamily.</text>
</comment>
<keyword evidence="3" id="KW-0520">NAD</keyword>
<dbReference type="Pfam" id="PF02146">
    <property type="entry name" value="SIR2"/>
    <property type="match status" value="1"/>
</dbReference>
<organism evidence="7 8">
    <name type="scientific">Pichia membranifaciens NRRL Y-2026</name>
    <dbReference type="NCBI Taxonomy" id="763406"/>
    <lineage>
        <taxon>Eukaryota</taxon>
        <taxon>Fungi</taxon>
        <taxon>Dikarya</taxon>
        <taxon>Ascomycota</taxon>
        <taxon>Saccharomycotina</taxon>
        <taxon>Pichiomycetes</taxon>
        <taxon>Pichiales</taxon>
        <taxon>Pichiaceae</taxon>
        <taxon>Pichia</taxon>
    </lineage>
</organism>
<accession>A0A1E3NRN6</accession>
<keyword evidence="8" id="KW-1185">Reference proteome</keyword>
<dbReference type="Gene3D" id="3.40.50.1220">
    <property type="entry name" value="TPP-binding domain"/>
    <property type="match status" value="1"/>
</dbReference>
<evidence type="ECO:0000256" key="5">
    <source>
        <dbReference type="SAM" id="MobiDB-lite"/>
    </source>
</evidence>
<dbReference type="EMBL" id="KV454001">
    <property type="protein sequence ID" value="ODQ48729.1"/>
    <property type="molecule type" value="Genomic_DNA"/>
</dbReference>
<dbReference type="GO" id="GO:0005634">
    <property type="term" value="C:nucleus"/>
    <property type="evidence" value="ECO:0007669"/>
    <property type="project" value="TreeGrafter"/>
</dbReference>
<evidence type="ECO:0000256" key="4">
    <source>
        <dbReference type="PROSITE-ProRule" id="PRU00236"/>
    </source>
</evidence>
<feature type="active site" description="Proton acceptor" evidence="4">
    <location>
        <position position="117"/>
    </location>
</feature>
<feature type="non-terminal residue" evidence="7">
    <location>
        <position position="1"/>
    </location>
</feature>
<feature type="binding site" evidence="4">
    <location>
        <position position="188"/>
    </location>
    <ligand>
        <name>Zn(2+)</name>
        <dbReference type="ChEBI" id="CHEBI:29105"/>
    </ligand>
</feature>
<keyword evidence="2" id="KW-0808">Transferase</keyword>
<dbReference type="InterPro" id="IPR026590">
    <property type="entry name" value="Ssirtuin_cat_dom"/>
</dbReference>
<dbReference type="STRING" id="763406.A0A1E3NRN6"/>